<dbReference type="EMBL" id="CP025536">
    <property type="protein sequence ID" value="AUW97280.1"/>
    <property type="molecule type" value="Genomic_DNA"/>
</dbReference>
<dbReference type="InterPro" id="IPR016181">
    <property type="entry name" value="Acyl_CoA_acyltransferase"/>
</dbReference>
<dbReference type="SUPFAM" id="SSF55729">
    <property type="entry name" value="Acyl-CoA N-acyltransferases (Nat)"/>
    <property type="match status" value="1"/>
</dbReference>
<sequence>MNFSTLNIQTDRLVIRPLTFDDYEVWYQAYSDRKPSQSAYDDGYIDMIPCTKTWFEELVLRHRQLADNDEQYIVAIFTQSGRHLGMIDIVTLARANMNWCELGYFIHNQEWRQGYASEALSALIGHLYPCLDFHRVEAHVSLGNDPSRQLLEKLGFRLEVIREQFMFEDGEWIDKAVYVKNLHSDSLK</sequence>
<accession>A0A2L0D6J9</accession>
<dbReference type="GeneID" id="98394099"/>
<dbReference type="RefSeq" id="WP_104968586.1">
    <property type="nucleotide sequence ID" value="NZ_CP025536.1"/>
</dbReference>
<dbReference type="AlphaFoldDB" id="A0A2L0D6J9"/>
<evidence type="ECO:0000313" key="3">
    <source>
        <dbReference type="Proteomes" id="UP000238956"/>
    </source>
</evidence>
<dbReference type="Gene3D" id="3.40.630.30">
    <property type="match status" value="1"/>
</dbReference>
<keyword evidence="3" id="KW-1185">Reference proteome</keyword>
<dbReference type="KEGG" id="splr:C0J00_09295"/>
<dbReference type="GO" id="GO:0016747">
    <property type="term" value="F:acyltransferase activity, transferring groups other than amino-acyl groups"/>
    <property type="evidence" value="ECO:0007669"/>
    <property type="project" value="InterPro"/>
</dbReference>
<keyword evidence="2" id="KW-0808">Transferase</keyword>
<dbReference type="InterPro" id="IPR000182">
    <property type="entry name" value="GNAT_dom"/>
</dbReference>
<protein>
    <submittedName>
        <fullName evidence="2">GNAT family N-acetyltransferase</fullName>
    </submittedName>
</protein>
<dbReference type="Proteomes" id="UP000238956">
    <property type="component" value="Chromosome"/>
</dbReference>
<dbReference type="OrthoDB" id="9798081at2"/>
<name>A0A2L0D6J9_9STRE</name>
<dbReference type="Pfam" id="PF13302">
    <property type="entry name" value="Acetyltransf_3"/>
    <property type="match status" value="1"/>
</dbReference>
<dbReference type="InterPro" id="IPR051531">
    <property type="entry name" value="N-acetyltransferase"/>
</dbReference>
<dbReference type="PANTHER" id="PTHR43792">
    <property type="entry name" value="GNAT FAMILY, PUTATIVE (AFU_ORTHOLOGUE AFUA_3G00765)-RELATED-RELATED"/>
    <property type="match status" value="1"/>
</dbReference>
<feature type="domain" description="N-acetyltransferase" evidence="1">
    <location>
        <begin position="13"/>
        <end position="183"/>
    </location>
</feature>
<reference evidence="2 3" key="2">
    <citation type="submission" date="2018-02" db="EMBL/GenBank/DDBJ databases">
        <title>Whole genome sequencing analysis of Streptococcus pluranimalium isolated from cattle infected mastitis in China.</title>
        <authorList>
            <person name="Zhang J.-R."/>
            <person name="Hu G.-Z."/>
        </authorList>
    </citation>
    <scope>NUCLEOTIDE SEQUENCE [LARGE SCALE GENOMIC DNA]</scope>
    <source>
        <strain evidence="2 3">TH11417</strain>
    </source>
</reference>
<dbReference type="PROSITE" id="PS51186">
    <property type="entry name" value="GNAT"/>
    <property type="match status" value="1"/>
</dbReference>
<evidence type="ECO:0000259" key="1">
    <source>
        <dbReference type="PROSITE" id="PS51186"/>
    </source>
</evidence>
<organism evidence="2 3">
    <name type="scientific">Streptococcus pluranimalium</name>
    <dbReference type="NCBI Taxonomy" id="82348"/>
    <lineage>
        <taxon>Bacteria</taxon>
        <taxon>Bacillati</taxon>
        <taxon>Bacillota</taxon>
        <taxon>Bacilli</taxon>
        <taxon>Lactobacillales</taxon>
        <taxon>Streptococcaceae</taxon>
        <taxon>Streptococcus</taxon>
    </lineage>
</organism>
<dbReference type="PANTHER" id="PTHR43792:SF1">
    <property type="entry name" value="N-ACETYLTRANSFERASE DOMAIN-CONTAINING PROTEIN"/>
    <property type="match status" value="1"/>
</dbReference>
<gene>
    <name evidence="2" type="ORF">C0J00_09295</name>
</gene>
<evidence type="ECO:0000313" key="2">
    <source>
        <dbReference type="EMBL" id="AUW97280.1"/>
    </source>
</evidence>
<proteinExistence type="predicted"/>
<reference evidence="2 3" key="1">
    <citation type="submission" date="2017-12" db="EMBL/GenBank/DDBJ databases">
        <authorList>
            <person name="Hurst M.R.H."/>
        </authorList>
    </citation>
    <scope>NUCLEOTIDE SEQUENCE [LARGE SCALE GENOMIC DNA]</scope>
    <source>
        <strain evidence="2 3">TH11417</strain>
    </source>
</reference>